<feature type="region of interest" description="Disordered" evidence="1">
    <location>
        <begin position="192"/>
        <end position="211"/>
    </location>
</feature>
<reference evidence="3" key="1">
    <citation type="submission" date="2007-03" db="EMBL/GenBank/DDBJ databases">
        <title>Annotation of Culex pipiens quinquefasciatus.</title>
        <authorList>
            <consortium name="The Broad Institute Genome Sequencing Platform"/>
            <person name="Atkinson P.W."/>
            <person name="Hemingway J."/>
            <person name="Christensen B.M."/>
            <person name="Higgs S."/>
            <person name="Kodira C."/>
            <person name="Hannick L."/>
            <person name="Megy K."/>
            <person name="O'Leary S."/>
            <person name="Pearson M."/>
            <person name="Haas B.J."/>
            <person name="Mauceli E."/>
            <person name="Wortman J.R."/>
            <person name="Lee N.H."/>
            <person name="Guigo R."/>
            <person name="Stanke M."/>
            <person name="Alvarado L."/>
            <person name="Amedeo P."/>
            <person name="Antoine C.H."/>
            <person name="Arensburger P."/>
            <person name="Bidwell S.L."/>
            <person name="Crawford M."/>
            <person name="Camaro F."/>
            <person name="Devon K."/>
            <person name="Engels R."/>
            <person name="Hammond M."/>
            <person name="Howarth C."/>
            <person name="Koehrsen M."/>
            <person name="Lawson D."/>
            <person name="Montgomery P."/>
            <person name="Nene V."/>
            <person name="Nusbaum C."/>
            <person name="Puiu D."/>
            <person name="Romero-Severson J."/>
            <person name="Severson D.W."/>
            <person name="Shumway M."/>
            <person name="Sisk P."/>
            <person name="Stolte C."/>
            <person name="Zeng Q."/>
            <person name="Eisenstadt E."/>
            <person name="Fraser-Liggett C."/>
            <person name="Strausberg R."/>
            <person name="Galagan J."/>
            <person name="Birren B."/>
            <person name="Collins F.H."/>
        </authorList>
    </citation>
    <scope>NUCLEOTIDE SEQUENCE [LARGE SCALE GENOMIC DNA]</scope>
    <source>
        <strain evidence="3">JHB</strain>
    </source>
</reference>
<feature type="compositionally biased region" description="Polar residues" evidence="1">
    <location>
        <begin position="298"/>
        <end position="309"/>
    </location>
</feature>
<dbReference type="GO" id="GO:0005543">
    <property type="term" value="F:phospholipid binding"/>
    <property type="evidence" value="ECO:0007669"/>
    <property type="project" value="TreeGrafter"/>
</dbReference>
<feature type="domain" description="IMD" evidence="2">
    <location>
        <begin position="1"/>
        <end position="192"/>
    </location>
</feature>
<feature type="compositionally biased region" description="Polar residues" evidence="1">
    <location>
        <begin position="454"/>
        <end position="463"/>
    </location>
</feature>
<dbReference type="InParanoid" id="B0VYZ1"/>
<feature type="region of interest" description="Disordered" evidence="1">
    <location>
        <begin position="73"/>
        <end position="98"/>
    </location>
</feature>
<feature type="compositionally biased region" description="Polar residues" evidence="1">
    <location>
        <begin position="318"/>
        <end position="327"/>
    </location>
</feature>
<dbReference type="InterPro" id="IPR030127">
    <property type="entry name" value="MTSS1/MTSS2"/>
</dbReference>
<dbReference type="GO" id="GO:0009898">
    <property type="term" value="C:cytoplasmic side of plasma membrane"/>
    <property type="evidence" value="ECO:0007669"/>
    <property type="project" value="TreeGrafter"/>
</dbReference>
<protein>
    <recommendedName>
        <fullName evidence="2">IMD domain-containing protein</fullName>
    </recommendedName>
</protein>
<feature type="compositionally biased region" description="Polar residues" evidence="1">
    <location>
        <begin position="361"/>
        <end position="397"/>
    </location>
</feature>
<evidence type="ECO:0000313" key="4">
    <source>
        <dbReference type="EnsemblMetazoa" id="CPIJ000112-PA"/>
    </source>
</evidence>
<dbReference type="GO" id="GO:0007009">
    <property type="term" value="P:plasma membrane organization"/>
    <property type="evidence" value="ECO:0007669"/>
    <property type="project" value="InterPro"/>
</dbReference>
<accession>B0VYZ1</accession>
<dbReference type="STRING" id="7176.B0VYZ1"/>
<keyword evidence="5" id="KW-1185">Reference proteome</keyword>
<dbReference type="PANTHER" id="PTHR15708:SF4">
    <property type="entry name" value="FI21477P1-RELATED"/>
    <property type="match status" value="1"/>
</dbReference>
<dbReference type="PROSITE" id="PS51338">
    <property type="entry name" value="IMD"/>
    <property type="match status" value="1"/>
</dbReference>
<feature type="compositionally biased region" description="Low complexity" evidence="1">
    <location>
        <begin position="199"/>
        <end position="211"/>
    </location>
</feature>
<dbReference type="InterPro" id="IPR027267">
    <property type="entry name" value="AH/BAR_dom_sf"/>
</dbReference>
<dbReference type="SUPFAM" id="SSF103657">
    <property type="entry name" value="BAR/IMD domain-like"/>
    <property type="match status" value="1"/>
</dbReference>
<dbReference type="Proteomes" id="UP000002320">
    <property type="component" value="Unassembled WGS sequence"/>
</dbReference>
<feature type="compositionally biased region" description="Low complexity" evidence="1">
    <location>
        <begin position="328"/>
        <end position="360"/>
    </location>
</feature>
<evidence type="ECO:0000313" key="5">
    <source>
        <dbReference type="Proteomes" id="UP000002320"/>
    </source>
</evidence>
<organism>
    <name type="scientific">Culex quinquefasciatus</name>
    <name type="common">Southern house mosquito</name>
    <name type="synonym">Culex pungens</name>
    <dbReference type="NCBI Taxonomy" id="7176"/>
    <lineage>
        <taxon>Eukaryota</taxon>
        <taxon>Metazoa</taxon>
        <taxon>Ecdysozoa</taxon>
        <taxon>Arthropoda</taxon>
        <taxon>Hexapoda</taxon>
        <taxon>Insecta</taxon>
        <taxon>Pterygota</taxon>
        <taxon>Neoptera</taxon>
        <taxon>Endopterygota</taxon>
        <taxon>Diptera</taxon>
        <taxon>Nematocera</taxon>
        <taxon>Culicoidea</taxon>
        <taxon>Culicidae</taxon>
        <taxon>Culicinae</taxon>
        <taxon>Culicini</taxon>
        <taxon>Culex</taxon>
        <taxon>Culex</taxon>
    </lineage>
</organism>
<dbReference type="HOGENOM" id="CLU_015065_0_0_1"/>
<evidence type="ECO:0000313" key="3">
    <source>
        <dbReference type="EMBL" id="EDS25735.1"/>
    </source>
</evidence>
<dbReference type="GO" id="GO:0003779">
    <property type="term" value="F:actin binding"/>
    <property type="evidence" value="ECO:0007669"/>
    <property type="project" value="InterPro"/>
</dbReference>
<dbReference type="GO" id="GO:0015629">
    <property type="term" value="C:actin cytoskeleton"/>
    <property type="evidence" value="ECO:0007669"/>
    <property type="project" value="TreeGrafter"/>
</dbReference>
<feature type="compositionally biased region" description="Low complexity" evidence="1">
    <location>
        <begin position="224"/>
        <end position="233"/>
    </location>
</feature>
<dbReference type="GO" id="GO:0030031">
    <property type="term" value="P:cell projection assembly"/>
    <property type="evidence" value="ECO:0007669"/>
    <property type="project" value="TreeGrafter"/>
</dbReference>
<gene>
    <name evidence="4" type="primary">6030909</name>
    <name evidence="3" type="ORF">CpipJ_CPIJ000112</name>
</gene>
<proteinExistence type="predicted"/>
<dbReference type="OMA" id="ESKTNMN"/>
<dbReference type="Pfam" id="PF08397">
    <property type="entry name" value="IMD"/>
    <property type="match status" value="1"/>
</dbReference>
<feature type="region of interest" description="Disordered" evidence="1">
    <location>
        <begin position="224"/>
        <end position="270"/>
    </location>
</feature>
<dbReference type="EMBL" id="DS231813">
    <property type="protein sequence ID" value="EDS25735.1"/>
    <property type="molecule type" value="Genomic_DNA"/>
</dbReference>
<feature type="compositionally biased region" description="Basic residues" evidence="1">
    <location>
        <begin position="79"/>
        <end position="88"/>
    </location>
</feature>
<dbReference type="KEGG" id="cqu:CpipJ_CPIJ000112"/>
<name>B0VYZ1_CULQU</name>
<feature type="compositionally biased region" description="Polar residues" evidence="1">
    <location>
        <begin position="253"/>
        <end position="266"/>
    </location>
</feature>
<reference evidence="4" key="2">
    <citation type="submission" date="2021-02" db="UniProtKB">
        <authorList>
            <consortium name="EnsemblMetazoa"/>
        </authorList>
    </citation>
    <scope>IDENTIFICATION</scope>
    <source>
        <strain evidence="4">JHB</strain>
    </source>
</reference>
<evidence type="ECO:0000256" key="1">
    <source>
        <dbReference type="SAM" id="MobiDB-lite"/>
    </source>
</evidence>
<evidence type="ECO:0000259" key="2">
    <source>
        <dbReference type="PROSITE" id="PS51338"/>
    </source>
</evidence>
<dbReference type="InterPro" id="IPR013606">
    <property type="entry name" value="I-BAR_dom"/>
</dbReference>
<dbReference type="Gene3D" id="1.20.1270.60">
    <property type="entry name" value="Arfaptin homology (AH) domain/BAR domain"/>
    <property type="match status" value="1"/>
</dbReference>
<feature type="region of interest" description="Disordered" evidence="1">
    <location>
        <begin position="298"/>
        <end position="466"/>
    </location>
</feature>
<sequence>MCATKEIGTALTRVCLRHKAVETRMKTFTSAIMECLIVPLQEKLEDWKKQVAIIDKDHAKEYKRCRTELKKRSSDTLRLQKKAKKGGHHAGGGAGGQDSLHILVESSMQDVTLRRCELEEVERKSLRAIMVEERSRYCTFVNMLQPVVHDECEVMSELSHLQEAMQIIAVVTKDPAILPQASEELILESKTNMNLYPDSPGGSNSQGGCSNSLGSRKSSVCSISSINSSSSGSPGHQFQRSLSQASTLASQSHAVSTWPPHTQDGTATADRPHTISSAYEKGHQRPALTVYTFQNPEAISENNPKSPANISCRPPLPVQTSSSNSQAMQPLQMGYQQLQQQPNSPVLSSASSLISPDSSATNAISSPDVSACSTQTPQNTPQTGSPQTPIYSSSNSMVLVGTGPSDGVAAGESNGGGGSTLAEGSAGIESNNDKPKPSSSSPATNDFDDHDHPSNTNNQSQSTTDKDILKCTGSVLEKTSMFEQQINNNQHTAAVLLNTPTRSENSGRKGEDIYKSTGLLSERDAGESECHLRFVTPLLLSSVVADQLHAQLFLA</sequence>
<dbReference type="PANTHER" id="PTHR15708">
    <property type="entry name" value="ACTIN BUNDLING/MISSING IN METASTASIS-RELATED"/>
    <property type="match status" value="1"/>
</dbReference>
<dbReference type="EnsemblMetazoa" id="CPIJ000112-RA">
    <property type="protein sequence ID" value="CPIJ000112-PA"/>
    <property type="gene ID" value="CPIJ000112"/>
</dbReference>
<dbReference type="AlphaFoldDB" id="B0VYZ1"/>
<feature type="compositionally biased region" description="Low complexity" evidence="1">
    <location>
        <begin position="241"/>
        <end position="252"/>
    </location>
</feature>
<dbReference type="eggNOG" id="ENOG502QRG4">
    <property type="taxonomic scope" value="Eukaryota"/>
</dbReference>
<dbReference type="VEuPathDB" id="VectorBase:CPIJ000112"/>